<dbReference type="AlphaFoldDB" id="A0AAE3ITC1"/>
<evidence type="ECO:0000256" key="2">
    <source>
        <dbReference type="ARBA" id="ARBA00006577"/>
    </source>
</evidence>
<dbReference type="RefSeq" id="WP_263038934.1">
    <property type="nucleotide sequence ID" value="NZ_JAOTPL010000029.1"/>
</dbReference>
<keyword evidence="10" id="KW-1185">Reference proteome</keyword>
<name>A0AAE3ITC1_9BACT</name>
<evidence type="ECO:0000256" key="4">
    <source>
        <dbReference type="ARBA" id="ARBA00023110"/>
    </source>
</evidence>
<keyword evidence="5 6" id="KW-0413">Isomerase</keyword>
<evidence type="ECO:0000256" key="1">
    <source>
        <dbReference type="ARBA" id="ARBA00000971"/>
    </source>
</evidence>
<comment type="caution">
    <text evidence="9">The sequence shown here is derived from an EMBL/GenBank/DDBJ whole genome shotgun (WGS) entry which is preliminary data.</text>
</comment>
<evidence type="ECO:0000313" key="10">
    <source>
        <dbReference type="Proteomes" id="UP001209317"/>
    </source>
</evidence>
<sequence>MNRIFFALVALVMVTLISCNANYKKSKSGMEYKVFSGKASGVSKDAMGKEMKPGNIVKFNFSFSVARKGKADTILNNTYEMMPQYAPYDTSAQIMLTPIEPLLYTKVGDSVEFRISVDSLIAKQMIPENEIYAKGATIKGKLSVLDVFTTEDLAKADFEKEAKAFEAREEARKKVAIVEESKAIEKYLKQKNITATKTAMGTYVLIENPGTGQKLDSGKVAVVKYKGYTMDGKVFDSNMDTTRPNRGAPLEVLIGAQQSIPGFEDGLTQFTKGAKGKIFIPASLGYGNRAMPELPANSNLIFDIEVTDVKNAPAQAAQPQLTPEQMQELQKQLQQQGGAAPQSSTQPGHEGHNHP</sequence>
<dbReference type="EC" id="5.2.1.8" evidence="3 6"/>
<evidence type="ECO:0000256" key="5">
    <source>
        <dbReference type="ARBA" id="ARBA00023235"/>
    </source>
</evidence>
<comment type="similarity">
    <text evidence="2">Belongs to the FKBP-type PPIase family.</text>
</comment>
<proteinExistence type="inferred from homology"/>
<comment type="catalytic activity">
    <reaction evidence="1 6">
        <text>[protein]-peptidylproline (omega=180) = [protein]-peptidylproline (omega=0)</text>
        <dbReference type="Rhea" id="RHEA:16237"/>
        <dbReference type="Rhea" id="RHEA-COMP:10747"/>
        <dbReference type="Rhea" id="RHEA-COMP:10748"/>
        <dbReference type="ChEBI" id="CHEBI:83833"/>
        <dbReference type="ChEBI" id="CHEBI:83834"/>
        <dbReference type="EC" id="5.2.1.8"/>
    </reaction>
</comment>
<dbReference type="InterPro" id="IPR001179">
    <property type="entry name" value="PPIase_FKBP_dom"/>
</dbReference>
<gene>
    <name evidence="9" type="ORF">OD355_13055</name>
</gene>
<dbReference type="GO" id="GO:0003755">
    <property type="term" value="F:peptidyl-prolyl cis-trans isomerase activity"/>
    <property type="evidence" value="ECO:0007669"/>
    <property type="project" value="UniProtKB-KW"/>
</dbReference>
<feature type="compositionally biased region" description="Low complexity" evidence="7">
    <location>
        <begin position="313"/>
        <end position="346"/>
    </location>
</feature>
<feature type="domain" description="PPIase FKBP-type" evidence="8">
    <location>
        <begin position="218"/>
        <end position="310"/>
    </location>
</feature>
<dbReference type="Proteomes" id="UP001209317">
    <property type="component" value="Unassembled WGS sequence"/>
</dbReference>
<dbReference type="SUPFAM" id="SSF54534">
    <property type="entry name" value="FKBP-like"/>
    <property type="match status" value="1"/>
</dbReference>
<protein>
    <recommendedName>
        <fullName evidence="3 6">peptidylprolyl isomerase</fullName>
        <ecNumber evidence="3 6">5.2.1.8</ecNumber>
    </recommendedName>
</protein>
<keyword evidence="4 6" id="KW-0697">Rotamase</keyword>
<dbReference type="PROSITE" id="PS50059">
    <property type="entry name" value="FKBP_PPIASE"/>
    <property type="match status" value="1"/>
</dbReference>
<accession>A0AAE3ITC1</accession>
<feature type="region of interest" description="Disordered" evidence="7">
    <location>
        <begin position="313"/>
        <end position="355"/>
    </location>
</feature>
<dbReference type="EMBL" id="JAOTPL010000029">
    <property type="protein sequence ID" value="MCU7695447.1"/>
    <property type="molecule type" value="Genomic_DNA"/>
</dbReference>
<dbReference type="PANTHER" id="PTHR43811:SF19">
    <property type="entry name" value="39 KDA FK506-BINDING NUCLEAR PROTEIN"/>
    <property type="match status" value="1"/>
</dbReference>
<evidence type="ECO:0000256" key="6">
    <source>
        <dbReference type="PROSITE-ProRule" id="PRU00277"/>
    </source>
</evidence>
<evidence type="ECO:0000256" key="7">
    <source>
        <dbReference type="SAM" id="MobiDB-lite"/>
    </source>
</evidence>
<dbReference type="Gene3D" id="3.10.50.40">
    <property type="match status" value="1"/>
</dbReference>
<evidence type="ECO:0000256" key="3">
    <source>
        <dbReference type="ARBA" id="ARBA00013194"/>
    </source>
</evidence>
<dbReference type="Pfam" id="PF00254">
    <property type="entry name" value="FKBP_C"/>
    <property type="match status" value="1"/>
</dbReference>
<evidence type="ECO:0000259" key="8">
    <source>
        <dbReference type="PROSITE" id="PS50059"/>
    </source>
</evidence>
<organism evidence="9 10">
    <name type="scientific">Haoranjiania flava</name>
    <dbReference type="NCBI Taxonomy" id="1856322"/>
    <lineage>
        <taxon>Bacteria</taxon>
        <taxon>Pseudomonadati</taxon>
        <taxon>Bacteroidota</taxon>
        <taxon>Chitinophagia</taxon>
        <taxon>Chitinophagales</taxon>
        <taxon>Chitinophagaceae</taxon>
        <taxon>Haoranjiania</taxon>
    </lineage>
</organism>
<dbReference type="PANTHER" id="PTHR43811">
    <property type="entry name" value="FKBP-TYPE PEPTIDYL-PROLYL CIS-TRANS ISOMERASE FKPA"/>
    <property type="match status" value="1"/>
</dbReference>
<dbReference type="InterPro" id="IPR046357">
    <property type="entry name" value="PPIase_dom_sf"/>
</dbReference>
<evidence type="ECO:0000313" key="9">
    <source>
        <dbReference type="EMBL" id="MCU7695447.1"/>
    </source>
</evidence>
<reference evidence="9" key="1">
    <citation type="submission" date="2022-10" db="EMBL/GenBank/DDBJ databases">
        <authorList>
            <person name="Kim H.S."/>
            <person name="Kim J.-S."/>
            <person name="Suh M.K."/>
            <person name="Eom M.K."/>
            <person name="Lee J.-S."/>
        </authorList>
    </citation>
    <scope>NUCLEOTIDE SEQUENCE</scope>
    <source>
        <strain evidence="9">LIP-5</strain>
    </source>
</reference>
<dbReference type="PROSITE" id="PS51257">
    <property type="entry name" value="PROKAR_LIPOPROTEIN"/>
    <property type="match status" value="1"/>
</dbReference>